<evidence type="ECO:0000313" key="3">
    <source>
        <dbReference type="EMBL" id="MBA8878294.1"/>
    </source>
</evidence>
<dbReference type="AlphaFoldDB" id="A0A839ELE2"/>
<gene>
    <name evidence="3" type="ORF">FHW16_002006</name>
</gene>
<feature type="compositionally biased region" description="Acidic residues" evidence="1">
    <location>
        <begin position="717"/>
        <end position="728"/>
    </location>
</feature>
<dbReference type="InterPro" id="IPR001584">
    <property type="entry name" value="Integrase_cat-core"/>
</dbReference>
<name>A0A839ELE2_9HYPH</name>
<keyword evidence="4" id="KW-1185">Reference proteome</keyword>
<dbReference type="GO" id="GO:0015074">
    <property type="term" value="P:DNA integration"/>
    <property type="evidence" value="ECO:0007669"/>
    <property type="project" value="InterPro"/>
</dbReference>
<sequence>MTNEIEQTNVEPNQLSPVVRWRFSARDRIVIDEVNWLWNSTSEDAQVLQMENDEDRFQSFSHAELYALWTVGRMTHIGEYHSRKRARARHGKQELKVTDLPKKQQEIILWRMEYCDQFKRMEKLGKCTRSDASMKAAIAEISMHVNAMYQNNKARGGDVIKVRKSPSPTQLRAHLRKYESWNENPMLLQKRTNRSGNRKPRLDEEVYRLLQTAAESYADERRPTKASAYLGMQVEFRKVNAVRVATGLPELKVPSIQTLNREIGKMHAQRLCAVREGEGEAKKAFYKVNGGMGACMPLEHVEMDEWNASLRTILIKAGAWRAMTPKQRKEHKNTRIWFSVAIDKATRCVPAIHAVVGAPSTRSGIETLRMAVTDKNKLAIAAGCKTPWEMGGQMDTVCADLGSAWINHEVRAAGIDLNVEFMYPPGGRPQMRGTIERLFRSFHTQFVSCFHGRTFENVVAKGDYDPDENVTIDATELNRMLIRAVVDDYHNRPHKGLMGETPRNAWLRLTKKFDAPVYVDEDTCRTVFGTTLERELRKEGVQVFGVFYQHDDLARFFRKSGKRKVFVRVDQGNIGRVSVQTDQGWLTVGSVNPGMDGVVLREWVLANQKIRREFARQAAVSHDVRLQAVADIRAEADRAGEMAGLKLANYNSDRIIRLAEWGIRGQRNEAIADETADFAAPTSEPKLINSDDNNLTESVADVVDDYRNPAGQSVQDDAPEDDDTFLEG</sequence>
<dbReference type="Gene3D" id="3.30.420.10">
    <property type="entry name" value="Ribonuclease H-like superfamily/Ribonuclease H"/>
    <property type="match status" value="1"/>
</dbReference>
<dbReference type="SUPFAM" id="SSF53098">
    <property type="entry name" value="Ribonuclease H-like"/>
    <property type="match status" value="1"/>
</dbReference>
<evidence type="ECO:0000256" key="1">
    <source>
        <dbReference type="SAM" id="MobiDB-lite"/>
    </source>
</evidence>
<dbReference type="InterPro" id="IPR015378">
    <property type="entry name" value="Transposase-like_Mu_C"/>
</dbReference>
<dbReference type="Proteomes" id="UP000549052">
    <property type="component" value="Unassembled WGS sequence"/>
</dbReference>
<dbReference type="InterPro" id="IPR012337">
    <property type="entry name" value="RNaseH-like_sf"/>
</dbReference>
<evidence type="ECO:0000259" key="2">
    <source>
        <dbReference type="PROSITE" id="PS50994"/>
    </source>
</evidence>
<evidence type="ECO:0000313" key="4">
    <source>
        <dbReference type="Proteomes" id="UP000549052"/>
    </source>
</evidence>
<dbReference type="InterPro" id="IPR036397">
    <property type="entry name" value="RNaseH_sf"/>
</dbReference>
<organism evidence="3 4">
    <name type="scientific">Phyllobacterium myrsinacearum</name>
    <dbReference type="NCBI Taxonomy" id="28101"/>
    <lineage>
        <taxon>Bacteria</taxon>
        <taxon>Pseudomonadati</taxon>
        <taxon>Pseudomonadota</taxon>
        <taxon>Alphaproteobacteria</taxon>
        <taxon>Hyphomicrobiales</taxon>
        <taxon>Phyllobacteriaceae</taxon>
        <taxon>Phyllobacterium</taxon>
    </lineage>
</organism>
<dbReference type="EMBL" id="JACGXN010000002">
    <property type="protein sequence ID" value="MBA8878294.1"/>
    <property type="molecule type" value="Genomic_DNA"/>
</dbReference>
<dbReference type="RefSeq" id="WP_182549014.1">
    <property type="nucleotide sequence ID" value="NZ_JACGXN010000002.1"/>
</dbReference>
<dbReference type="GO" id="GO:0003676">
    <property type="term" value="F:nucleic acid binding"/>
    <property type="evidence" value="ECO:0007669"/>
    <property type="project" value="InterPro"/>
</dbReference>
<dbReference type="Pfam" id="PF09299">
    <property type="entry name" value="Mu-transpos_C"/>
    <property type="match status" value="1"/>
</dbReference>
<proteinExistence type="predicted"/>
<reference evidence="3 4" key="1">
    <citation type="submission" date="2020-07" db="EMBL/GenBank/DDBJ databases">
        <title>Genomic Encyclopedia of Type Strains, Phase IV (KMG-V): Genome sequencing to study the core and pangenomes of soil and plant-associated prokaryotes.</title>
        <authorList>
            <person name="Whitman W."/>
        </authorList>
    </citation>
    <scope>NUCLEOTIDE SEQUENCE [LARGE SCALE GENOMIC DNA]</scope>
    <source>
        <strain evidence="3 4">AN3</strain>
    </source>
</reference>
<feature type="region of interest" description="Disordered" evidence="1">
    <location>
        <begin position="705"/>
        <end position="728"/>
    </location>
</feature>
<protein>
    <submittedName>
        <fullName evidence="3">Putative transposase</fullName>
    </submittedName>
</protein>
<feature type="domain" description="Integrase catalytic" evidence="2">
    <location>
        <begin position="293"/>
        <end position="510"/>
    </location>
</feature>
<dbReference type="PROSITE" id="PS50994">
    <property type="entry name" value="INTEGRASE"/>
    <property type="match status" value="1"/>
</dbReference>
<accession>A0A839ELE2</accession>
<comment type="caution">
    <text evidence="3">The sequence shown here is derived from an EMBL/GenBank/DDBJ whole genome shotgun (WGS) entry which is preliminary data.</text>
</comment>